<accession>A0A182KIM1</accession>
<evidence type="ECO:0000313" key="2">
    <source>
        <dbReference type="Proteomes" id="UP000075881"/>
    </source>
</evidence>
<dbReference type="Proteomes" id="UP000075881">
    <property type="component" value="Unassembled WGS sequence"/>
</dbReference>
<name>A0A182KIM1_9DIPT</name>
<evidence type="ECO:0000313" key="1">
    <source>
        <dbReference type="EnsemblMetazoa" id="ACHR014291-PA"/>
    </source>
</evidence>
<keyword evidence="2" id="KW-1185">Reference proteome</keyword>
<dbReference type="EnsemblMetazoa" id="ACHR014291-RA">
    <property type="protein sequence ID" value="ACHR014291-PA"/>
    <property type="gene ID" value="ACHR014291"/>
</dbReference>
<organism evidence="1 2">
    <name type="scientific">Anopheles christyi</name>
    <dbReference type="NCBI Taxonomy" id="43041"/>
    <lineage>
        <taxon>Eukaryota</taxon>
        <taxon>Metazoa</taxon>
        <taxon>Ecdysozoa</taxon>
        <taxon>Arthropoda</taxon>
        <taxon>Hexapoda</taxon>
        <taxon>Insecta</taxon>
        <taxon>Pterygota</taxon>
        <taxon>Neoptera</taxon>
        <taxon>Endopterygota</taxon>
        <taxon>Diptera</taxon>
        <taxon>Nematocera</taxon>
        <taxon>Culicoidea</taxon>
        <taxon>Culicidae</taxon>
        <taxon>Anophelinae</taxon>
        <taxon>Anopheles</taxon>
    </lineage>
</organism>
<reference evidence="2" key="1">
    <citation type="submission" date="2013-03" db="EMBL/GenBank/DDBJ databases">
        <title>The Genome Sequence of Anopheles christyi ACHKN1017.</title>
        <authorList>
            <consortium name="The Broad Institute Genomics Platform"/>
            <person name="Neafsey D.E."/>
            <person name="Besansky N."/>
            <person name="Walker B."/>
            <person name="Young S.K."/>
            <person name="Zeng Q."/>
            <person name="Gargeya S."/>
            <person name="Fitzgerald M."/>
            <person name="Haas B."/>
            <person name="Abouelleil A."/>
            <person name="Allen A.W."/>
            <person name="Alvarado L."/>
            <person name="Arachchi H.M."/>
            <person name="Berlin A.M."/>
            <person name="Chapman S.B."/>
            <person name="Gainer-Dewar J."/>
            <person name="Goldberg J."/>
            <person name="Griggs A."/>
            <person name="Gujja S."/>
            <person name="Hansen M."/>
            <person name="Howarth C."/>
            <person name="Imamovic A."/>
            <person name="Ireland A."/>
            <person name="Larimer J."/>
            <person name="McCowan C."/>
            <person name="Murphy C."/>
            <person name="Pearson M."/>
            <person name="Poon T.W."/>
            <person name="Priest M."/>
            <person name="Roberts A."/>
            <person name="Saif S."/>
            <person name="Shea T."/>
            <person name="Sisk P."/>
            <person name="Sykes S."/>
            <person name="Wortman J."/>
            <person name="Nusbaum C."/>
            <person name="Birren B."/>
        </authorList>
    </citation>
    <scope>NUCLEOTIDE SEQUENCE [LARGE SCALE GENOMIC DNA]</scope>
    <source>
        <strain evidence="2">ACHKN1017</strain>
    </source>
</reference>
<dbReference type="VEuPathDB" id="VectorBase:ACHR014291"/>
<dbReference type="AlphaFoldDB" id="A0A182KIM1"/>
<protein>
    <submittedName>
        <fullName evidence="1">Uncharacterized protein</fullName>
    </submittedName>
</protein>
<proteinExistence type="predicted"/>
<reference evidence="1" key="2">
    <citation type="submission" date="2020-05" db="UniProtKB">
        <authorList>
            <consortium name="EnsemblMetazoa"/>
        </authorList>
    </citation>
    <scope>IDENTIFICATION</scope>
    <source>
        <strain evidence="1">ACHKN1017</strain>
    </source>
</reference>
<sequence length="149" mass="17098">MVLVEAVRVPLQYRLARLLREAVRDEILEPYVRYAGCRCHLRYNALLRRVHVVLHAEVRGDPMDQHSVVGRHGRKLHLAAAPVHRQRQQLLLDLHQHIAILEIFVQRLLEELQKIYTALVGERIAQAVARHKRSHAATHTATTSATINA</sequence>